<keyword evidence="3" id="KW-1185">Reference proteome</keyword>
<reference evidence="2 3" key="1">
    <citation type="journal article" date="2021" name="Int. J. Syst. Evol. Microbiol.">
        <title>Reticulibacter mediterranei gen. nov., sp. nov., within the new family Reticulibacteraceae fam. nov., and Ktedonospora formicarum gen. nov., sp. nov., Ktedonobacter robiniae sp. nov., Dictyobacter formicarum sp. nov. and Dictyobacter arantiisoli sp. nov., belonging to the class Ktedonobacteria.</title>
        <authorList>
            <person name="Yabe S."/>
            <person name="Zheng Y."/>
            <person name="Wang C.M."/>
            <person name="Sakai Y."/>
            <person name="Abe K."/>
            <person name="Yokota A."/>
            <person name="Donadio S."/>
            <person name="Cavaletti L."/>
            <person name="Monciardini P."/>
        </authorList>
    </citation>
    <scope>NUCLEOTIDE SEQUENCE [LARGE SCALE GENOMIC DNA]</scope>
    <source>
        <strain evidence="2 3">SOSP1-30</strain>
    </source>
</reference>
<dbReference type="Proteomes" id="UP000654345">
    <property type="component" value="Unassembled WGS sequence"/>
</dbReference>
<proteinExistence type="predicted"/>
<dbReference type="InterPro" id="IPR002525">
    <property type="entry name" value="Transp_IS110-like_N"/>
</dbReference>
<organism evidence="2 3">
    <name type="scientific">Ktedonobacter robiniae</name>
    <dbReference type="NCBI Taxonomy" id="2778365"/>
    <lineage>
        <taxon>Bacteria</taxon>
        <taxon>Bacillati</taxon>
        <taxon>Chloroflexota</taxon>
        <taxon>Ktedonobacteria</taxon>
        <taxon>Ktedonobacterales</taxon>
        <taxon>Ktedonobacteraceae</taxon>
        <taxon>Ktedonobacter</taxon>
    </lineage>
</organism>
<feature type="domain" description="Transposase IS110-like N-terminal" evidence="1">
    <location>
        <begin position="10"/>
        <end position="73"/>
    </location>
</feature>
<dbReference type="RefSeq" id="WP_201374695.1">
    <property type="nucleotide sequence ID" value="NZ_BNJG01000003.1"/>
</dbReference>
<protein>
    <recommendedName>
        <fullName evidence="1">Transposase IS110-like N-terminal domain-containing protein</fullName>
    </recommendedName>
</protein>
<accession>A0ABQ3UZT1</accession>
<dbReference type="Pfam" id="PF01548">
    <property type="entry name" value="DEDD_Tnp_IS110"/>
    <property type="match status" value="1"/>
</dbReference>
<gene>
    <name evidence="2" type="ORF">KSB_68740</name>
</gene>
<dbReference type="EMBL" id="BNJG01000003">
    <property type="protein sequence ID" value="GHO58399.1"/>
    <property type="molecule type" value="Genomic_DNA"/>
</dbReference>
<evidence type="ECO:0000313" key="2">
    <source>
        <dbReference type="EMBL" id="GHO58399.1"/>
    </source>
</evidence>
<comment type="caution">
    <text evidence="2">The sequence shown here is derived from an EMBL/GenBank/DDBJ whole genome shotgun (WGS) entry which is preliminary data.</text>
</comment>
<name>A0ABQ3UZT1_9CHLR</name>
<sequence length="79" mass="8987">MMEVLYRSCCGIDVHKQFLVVCLLVLDEKGQQHKELHRFSTMTADLLTCIDWLKAARCQAIAMESTGVYMPPPMLPKVC</sequence>
<evidence type="ECO:0000313" key="3">
    <source>
        <dbReference type="Proteomes" id="UP000654345"/>
    </source>
</evidence>
<evidence type="ECO:0000259" key="1">
    <source>
        <dbReference type="Pfam" id="PF01548"/>
    </source>
</evidence>